<organism evidence="2 3">
    <name type="scientific">Phytopseudomonas flavescens</name>
    <dbReference type="NCBI Taxonomy" id="29435"/>
    <lineage>
        <taxon>Bacteria</taxon>
        <taxon>Pseudomonadati</taxon>
        <taxon>Pseudomonadota</taxon>
        <taxon>Gammaproteobacteria</taxon>
        <taxon>Pseudomonadales</taxon>
        <taxon>Pseudomonadaceae</taxon>
        <taxon>Phytopseudomonas</taxon>
    </lineage>
</organism>
<sequence length="74" mass="8552">MRTNRGHGPLPRRELPLSFGHSTTYKPGSPLHRYLWECAMRTNRGHGPLLRFELPLSFGHSTIYKPGSPLHRYL</sequence>
<gene>
    <name evidence="2" type="ORF">FHR27_004458</name>
</gene>
<evidence type="ECO:0000313" key="3">
    <source>
        <dbReference type="Proteomes" id="UP000578688"/>
    </source>
</evidence>
<dbReference type="Proteomes" id="UP000578688">
    <property type="component" value="Unassembled WGS sequence"/>
</dbReference>
<dbReference type="AlphaFoldDB" id="A0A7Z0BT27"/>
<feature type="region of interest" description="Disordered" evidence="1">
    <location>
        <begin position="1"/>
        <end position="22"/>
    </location>
</feature>
<accession>A0A7Z0BT27</accession>
<keyword evidence="3" id="KW-1185">Reference proteome</keyword>
<reference evidence="2 3" key="1">
    <citation type="submission" date="2020-07" db="EMBL/GenBank/DDBJ databases">
        <title>Genomic analyses of the natural microbiome of Caenorhabditis elegans.</title>
        <authorList>
            <person name="Samuel B."/>
        </authorList>
    </citation>
    <scope>NUCLEOTIDE SEQUENCE [LARGE SCALE GENOMIC DNA]</scope>
    <source>
        <strain evidence="2 3">BIGb0408</strain>
    </source>
</reference>
<proteinExistence type="predicted"/>
<comment type="caution">
    <text evidence="2">The sequence shown here is derived from an EMBL/GenBank/DDBJ whole genome shotgun (WGS) entry which is preliminary data.</text>
</comment>
<evidence type="ECO:0000256" key="1">
    <source>
        <dbReference type="SAM" id="MobiDB-lite"/>
    </source>
</evidence>
<protein>
    <submittedName>
        <fullName evidence="2">Uncharacterized protein</fullName>
    </submittedName>
</protein>
<name>A0A7Z0BT27_9GAMM</name>
<dbReference type="EMBL" id="JACBYV010000001">
    <property type="protein sequence ID" value="NYH75848.1"/>
    <property type="molecule type" value="Genomic_DNA"/>
</dbReference>
<evidence type="ECO:0000313" key="2">
    <source>
        <dbReference type="EMBL" id="NYH75848.1"/>
    </source>
</evidence>